<evidence type="ECO:0000259" key="10">
    <source>
        <dbReference type="PROSITE" id="PS50928"/>
    </source>
</evidence>
<evidence type="ECO:0000256" key="7">
    <source>
        <dbReference type="ARBA" id="ARBA00022989"/>
    </source>
</evidence>
<protein>
    <submittedName>
        <fullName evidence="11">Amino acid ABC transporter permease</fullName>
    </submittedName>
</protein>
<keyword evidence="3 9" id="KW-0813">Transport</keyword>
<evidence type="ECO:0000256" key="8">
    <source>
        <dbReference type="ARBA" id="ARBA00023136"/>
    </source>
</evidence>
<dbReference type="CDD" id="cd06261">
    <property type="entry name" value="TM_PBP2"/>
    <property type="match status" value="1"/>
</dbReference>
<keyword evidence="5 9" id="KW-0812">Transmembrane</keyword>
<accession>A0A9D1N1W6</accession>
<evidence type="ECO:0000256" key="2">
    <source>
        <dbReference type="ARBA" id="ARBA00010072"/>
    </source>
</evidence>
<dbReference type="InterPro" id="IPR010065">
    <property type="entry name" value="AA_ABC_transptr_permease_3TM"/>
</dbReference>
<reference evidence="11" key="1">
    <citation type="submission" date="2020-10" db="EMBL/GenBank/DDBJ databases">
        <authorList>
            <person name="Gilroy R."/>
        </authorList>
    </citation>
    <scope>NUCLEOTIDE SEQUENCE</scope>
    <source>
        <strain evidence="11">ChiGjej2B2-16831</strain>
    </source>
</reference>
<evidence type="ECO:0000313" key="12">
    <source>
        <dbReference type="Proteomes" id="UP000824128"/>
    </source>
</evidence>
<dbReference type="Gene3D" id="1.10.3720.10">
    <property type="entry name" value="MetI-like"/>
    <property type="match status" value="1"/>
</dbReference>
<dbReference type="InterPro" id="IPR043429">
    <property type="entry name" value="ArtM/GltK/GlnP/TcyL/YhdX-like"/>
</dbReference>
<dbReference type="FunFam" id="1.10.3720.10:FF:000033">
    <property type="entry name" value="Polar amino acid ABC transporter permease"/>
    <property type="match status" value="1"/>
</dbReference>
<comment type="similarity">
    <text evidence="2">Belongs to the binding-protein-dependent transport system permease family. HisMQ subfamily.</text>
</comment>
<evidence type="ECO:0000256" key="9">
    <source>
        <dbReference type="RuleBase" id="RU363032"/>
    </source>
</evidence>
<feature type="transmembrane region" description="Helical" evidence="9">
    <location>
        <begin position="75"/>
        <end position="102"/>
    </location>
</feature>
<keyword evidence="7 9" id="KW-1133">Transmembrane helix</keyword>
<feature type="transmembrane region" description="Helical" evidence="9">
    <location>
        <begin position="20"/>
        <end position="45"/>
    </location>
</feature>
<dbReference type="InterPro" id="IPR035906">
    <property type="entry name" value="MetI-like_sf"/>
</dbReference>
<dbReference type="GO" id="GO:0043190">
    <property type="term" value="C:ATP-binding cassette (ABC) transporter complex"/>
    <property type="evidence" value="ECO:0007669"/>
    <property type="project" value="InterPro"/>
</dbReference>
<dbReference type="SUPFAM" id="SSF161098">
    <property type="entry name" value="MetI-like"/>
    <property type="match status" value="1"/>
</dbReference>
<dbReference type="AlphaFoldDB" id="A0A9D1N1W6"/>
<dbReference type="PANTHER" id="PTHR30614">
    <property type="entry name" value="MEMBRANE COMPONENT OF AMINO ACID ABC TRANSPORTER"/>
    <property type="match status" value="1"/>
</dbReference>
<comment type="subcellular location">
    <subcellularLocation>
        <location evidence="1 9">Cell membrane</location>
        <topology evidence="1 9">Multi-pass membrane protein</topology>
    </subcellularLocation>
</comment>
<comment type="caution">
    <text evidence="11">The sequence shown here is derived from an EMBL/GenBank/DDBJ whole genome shotgun (WGS) entry which is preliminary data.</text>
</comment>
<dbReference type="NCBIfam" id="TIGR01726">
    <property type="entry name" value="HEQRo_perm_3TM"/>
    <property type="match status" value="1"/>
</dbReference>
<keyword evidence="6" id="KW-0029">Amino-acid transport</keyword>
<evidence type="ECO:0000256" key="6">
    <source>
        <dbReference type="ARBA" id="ARBA00022970"/>
    </source>
</evidence>
<feature type="domain" description="ABC transmembrane type-1" evidence="10">
    <location>
        <begin position="21"/>
        <end position="212"/>
    </location>
</feature>
<reference evidence="11" key="2">
    <citation type="journal article" date="2021" name="PeerJ">
        <title>Extensive microbial diversity within the chicken gut microbiome revealed by metagenomics and culture.</title>
        <authorList>
            <person name="Gilroy R."/>
            <person name="Ravi A."/>
            <person name="Getino M."/>
            <person name="Pursley I."/>
            <person name="Horton D.L."/>
            <person name="Alikhan N.F."/>
            <person name="Baker D."/>
            <person name="Gharbi K."/>
            <person name="Hall N."/>
            <person name="Watson M."/>
            <person name="Adriaenssens E.M."/>
            <person name="Foster-Nyarko E."/>
            <person name="Jarju S."/>
            <person name="Secka A."/>
            <person name="Antonio M."/>
            <person name="Oren A."/>
            <person name="Chaudhuri R.R."/>
            <person name="La Ragione R."/>
            <person name="Hildebrand F."/>
            <person name="Pallen M.J."/>
        </authorList>
    </citation>
    <scope>NUCLEOTIDE SEQUENCE</scope>
    <source>
        <strain evidence="11">ChiGjej2B2-16831</strain>
    </source>
</reference>
<dbReference type="GO" id="GO:0022857">
    <property type="term" value="F:transmembrane transporter activity"/>
    <property type="evidence" value="ECO:0007669"/>
    <property type="project" value="InterPro"/>
</dbReference>
<dbReference type="EMBL" id="DVNZ01000015">
    <property type="protein sequence ID" value="HIU93602.1"/>
    <property type="molecule type" value="Genomic_DNA"/>
</dbReference>
<dbReference type="InterPro" id="IPR000515">
    <property type="entry name" value="MetI-like"/>
</dbReference>
<keyword evidence="4" id="KW-1003">Cell membrane</keyword>
<dbReference type="Proteomes" id="UP000824128">
    <property type="component" value="Unassembled WGS sequence"/>
</dbReference>
<evidence type="ECO:0000256" key="4">
    <source>
        <dbReference type="ARBA" id="ARBA00022475"/>
    </source>
</evidence>
<organism evidence="11 12">
    <name type="scientific">Candidatus Aphodomorpha intestinavium</name>
    <dbReference type="NCBI Taxonomy" id="2840672"/>
    <lineage>
        <taxon>Bacteria</taxon>
        <taxon>Bacillati</taxon>
        <taxon>Bacillota</taxon>
        <taxon>Clostridia</taxon>
        <taxon>Eubacteriales</taxon>
        <taxon>Candidatus Aphodomorpha</taxon>
    </lineage>
</organism>
<gene>
    <name evidence="11" type="ORF">IAD24_00445</name>
</gene>
<sequence length="224" mass="24931">MDYTFSFQFIGTYWQFFLDGLWMTLALSAISLVLSTFFGTLMGLLRIARSKVLRTVSAAYVEFVRGTPLLVQLYLFRYGLIILFPALAKMSVFIPCVVAMAFNSTGYVAEIIRAGISAVDAGQTEAGRSLGLTHGQTMRRIVLPQAFRNILPALGNEFVTIIKESSICSVVGVFELMYMSDMVRAAIARPFEPLLVVALLYFCITFPLSKLMGALERRMKRGES</sequence>
<evidence type="ECO:0000256" key="1">
    <source>
        <dbReference type="ARBA" id="ARBA00004651"/>
    </source>
</evidence>
<dbReference type="GO" id="GO:0006865">
    <property type="term" value="P:amino acid transport"/>
    <property type="evidence" value="ECO:0007669"/>
    <property type="project" value="UniProtKB-KW"/>
</dbReference>
<name>A0A9D1N1W6_9FIRM</name>
<evidence type="ECO:0000256" key="5">
    <source>
        <dbReference type="ARBA" id="ARBA00022692"/>
    </source>
</evidence>
<evidence type="ECO:0000256" key="3">
    <source>
        <dbReference type="ARBA" id="ARBA00022448"/>
    </source>
</evidence>
<dbReference type="PROSITE" id="PS50928">
    <property type="entry name" value="ABC_TM1"/>
    <property type="match status" value="1"/>
</dbReference>
<feature type="transmembrane region" description="Helical" evidence="9">
    <location>
        <begin position="194"/>
        <end position="215"/>
    </location>
</feature>
<proteinExistence type="inferred from homology"/>
<keyword evidence="8 9" id="KW-0472">Membrane</keyword>
<dbReference type="Pfam" id="PF00528">
    <property type="entry name" value="BPD_transp_1"/>
    <property type="match status" value="1"/>
</dbReference>
<evidence type="ECO:0000313" key="11">
    <source>
        <dbReference type="EMBL" id="HIU93602.1"/>
    </source>
</evidence>
<dbReference type="PANTHER" id="PTHR30614:SF20">
    <property type="entry name" value="GLUTAMINE TRANSPORT SYSTEM PERMEASE PROTEIN GLNP"/>
    <property type="match status" value="1"/>
</dbReference>